<keyword evidence="7" id="KW-0175">Coiled coil</keyword>
<feature type="transmembrane region" description="Helical" evidence="8">
    <location>
        <begin position="12"/>
        <end position="35"/>
    </location>
</feature>
<dbReference type="InterPro" id="IPR003660">
    <property type="entry name" value="HAMP_dom"/>
</dbReference>
<sequence>MNNEKRFNLRKKLVLFVGILAFVTYSTSFVFIEFIHPMFFESINSKIFQISTYIAGIVWSCILAAIFSIILVRPLQSLEQAASRVAEGKIGQDVTMPKTNDEIRAVAEAFQHMLVNLRGMVDGIENNYNITNSTINELSELTTASSRKANDVTQTVGHISEGAQTSAVSVQEMAEALVDVRQLALDVNIHATNSADGSKQMLNNLEATKGAIQSLVTSIQQIAQGNKEALGNIQELEKNAEQIEQIIGLVGDIAAQTNLLALNASIEAARAGEHGKGFAVVAEEVRILADESAKAVQGITGIIQAMQQNVELVVKQMNGQVAFATQESARVSETTATVDSMVQNVEEVAHAVVDISSLTQQQLGSIELTAQQSQEVAAIAEETSAGAQEVRVITEEQAMEIEQTQSLCENLQLQSNELYKVIARFDRSNNAQ</sequence>
<keyword evidence="12" id="KW-1185">Reference proteome</keyword>
<keyword evidence="2" id="KW-1003">Cell membrane</keyword>
<feature type="transmembrane region" description="Helical" evidence="8">
    <location>
        <begin position="47"/>
        <end position="72"/>
    </location>
</feature>
<dbReference type="PANTHER" id="PTHR32089:SF112">
    <property type="entry name" value="LYSOZYME-LIKE PROTEIN-RELATED"/>
    <property type="match status" value="1"/>
</dbReference>
<dbReference type="Pfam" id="PF00672">
    <property type="entry name" value="HAMP"/>
    <property type="match status" value="1"/>
</dbReference>
<evidence type="ECO:0000313" key="11">
    <source>
        <dbReference type="EMBL" id="WPK12522.1"/>
    </source>
</evidence>
<evidence type="ECO:0000256" key="3">
    <source>
        <dbReference type="ARBA" id="ARBA00023136"/>
    </source>
</evidence>
<organism evidence="11 12">
    <name type="scientific">Lysinibacillus louembei</name>
    <dbReference type="NCBI Taxonomy" id="1470088"/>
    <lineage>
        <taxon>Bacteria</taxon>
        <taxon>Bacillati</taxon>
        <taxon>Bacillota</taxon>
        <taxon>Bacilli</taxon>
        <taxon>Bacillales</taxon>
        <taxon>Bacillaceae</taxon>
        <taxon>Lysinibacillus</taxon>
    </lineage>
</organism>
<dbReference type="Proteomes" id="UP001322664">
    <property type="component" value="Chromosome"/>
</dbReference>
<feature type="domain" description="Methyl-accepting transducer" evidence="9">
    <location>
        <begin position="141"/>
        <end position="377"/>
    </location>
</feature>
<keyword evidence="8" id="KW-0812">Transmembrane</keyword>
<evidence type="ECO:0000256" key="2">
    <source>
        <dbReference type="ARBA" id="ARBA00022475"/>
    </source>
</evidence>
<dbReference type="RefSeq" id="WP_293921506.1">
    <property type="nucleotide sequence ID" value="NZ_CP137624.1"/>
</dbReference>
<dbReference type="Pfam" id="PF00015">
    <property type="entry name" value="MCPsignal"/>
    <property type="match status" value="1"/>
</dbReference>
<dbReference type="SMART" id="SM00283">
    <property type="entry name" value="MA"/>
    <property type="match status" value="1"/>
</dbReference>
<dbReference type="PROSITE" id="PS50111">
    <property type="entry name" value="CHEMOTAXIS_TRANSDUC_2"/>
    <property type="match status" value="1"/>
</dbReference>
<name>A0ABZ0RWB7_9BACI</name>
<feature type="domain" description="HAMP" evidence="10">
    <location>
        <begin position="69"/>
        <end position="122"/>
    </location>
</feature>
<keyword evidence="4 6" id="KW-0807">Transducer</keyword>
<gene>
    <name evidence="11" type="ORF">R6U77_02155</name>
</gene>
<dbReference type="SMART" id="SM00304">
    <property type="entry name" value="HAMP"/>
    <property type="match status" value="1"/>
</dbReference>
<proteinExistence type="inferred from homology"/>
<dbReference type="SUPFAM" id="SSF58104">
    <property type="entry name" value="Methyl-accepting chemotaxis protein (MCP) signaling domain"/>
    <property type="match status" value="1"/>
</dbReference>
<comment type="similarity">
    <text evidence="5">Belongs to the methyl-accepting chemotaxis (MCP) protein family.</text>
</comment>
<keyword evidence="8" id="KW-1133">Transmembrane helix</keyword>
<accession>A0ABZ0RWB7</accession>
<reference evidence="11 12" key="1">
    <citation type="submission" date="2023-09" db="EMBL/GenBank/DDBJ databases">
        <authorList>
            <person name="Page C.A."/>
            <person name="Perez-Diaz I.M."/>
        </authorList>
    </citation>
    <scope>NUCLEOTIDE SEQUENCE [LARGE SCALE GENOMIC DNA]</scope>
    <source>
        <strain evidence="11 12">Ll15</strain>
    </source>
</reference>
<evidence type="ECO:0000256" key="4">
    <source>
        <dbReference type="ARBA" id="ARBA00023224"/>
    </source>
</evidence>
<keyword evidence="3 8" id="KW-0472">Membrane</keyword>
<comment type="subcellular location">
    <subcellularLocation>
        <location evidence="1">Cell membrane</location>
    </subcellularLocation>
</comment>
<evidence type="ECO:0000259" key="10">
    <source>
        <dbReference type="PROSITE" id="PS50885"/>
    </source>
</evidence>
<evidence type="ECO:0000256" key="1">
    <source>
        <dbReference type="ARBA" id="ARBA00004236"/>
    </source>
</evidence>
<evidence type="ECO:0000259" key="9">
    <source>
        <dbReference type="PROSITE" id="PS50111"/>
    </source>
</evidence>
<evidence type="ECO:0000256" key="6">
    <source>
        <dbReference type="PROSITE-ProRule" id="PRU00284"/>
    </source>
</evidence>
<dbReference type="CDD" id="cd06225">
    <property type="entry name" value="HAMP"/>
    <property type="match status" value="1"/>
</dbReference>
<dbReference type="InterPro" id="IPR004089">
    <property type="entry name" value="MCPsignal_dom"/>
</dbReference>
<feature type="coiled-coil region" evidence="7">
    <location>
        <begin position="219"/>
        <end position="246"/>
    </location>
</feature>
<dbReference type="Gene3D" id="6.10.340.10">
    <property type="match status" value="1"/>
</dbReference>
<dbReference type="Gene3D" id="1.10.287.950">
    <property type="entry name" value="Methyl-accepting chemotaxis protein"/>
    <property type="match status" value="1"/>
</dbReference>
<dbReference type="EMBL" id="CP137624">
    <property type="protein sequence ID" value="WPK12522.1"/>
    <property type="molecule type" value="Genomic_DNA"/>
</dbReference>
<evidence type="ECO:0000256" key="5">
    <source>
        <dbReference type="ARBA" id="ARBA00029447"/>
    </source>
</evidence>
<evidence type="ECO:0000256" key="8">
    <source>
        <dbReference type="SAM" id="Phobius"/>
    </source>
</evidence>
<dbReference type="PANTHER" id="PTHR32089">
    <property type="entry name" value="METHYL-ACCEPTING CHEMOTAXIS PROTEIN MCPB"/>
    <property type="match status" value="1"/>
</dbReference>
<evidence type="ECO:0000313" key="12">
    <source>
        <dbReference type="Proteomes" id="UP001322664"/>
    </source>
</evidence>
<protein>
    <submittedName>
        <fullName evidence="11">HAMP domain-containing methyl-accepting chemotaxis protein</fullName>
    </submittedName>
</protein>
<dbReference type="PROSITE" id="PS50885">
    <property type="entry name" value="HAMP"/>
    <property type="match status" value="1"/>
</dbReference>
<evidence type="ECO:0000256" key="7">
    <source>
        <dbReference type="SAM" id="Coils"/>
    </source>
</evidence>